<evidence type="ECO:0000256" key="4">
    <source>
        <dbReference type="ARBA" id="ARBA00022808"/>
    </source>
</evidence>
<dbReference type="InterPro" id="IPR032466">
    <property type="entry name" value="Metal_Hydrolase"/>
</dbReference>
<sequence>MQLDTLLVNCGQLLTMDHETAHAKGEQMGFLPHIQDGAIGWKDGIITFIGTSEEAKSLECPNVIDCQGKLVTPGLVDPHTHLVFGGSREHEIALKQQGVPYLEILRQGGGIHSTVEATRNASFEDLYEKAAFHLKRLVSYGITTVEAKSGYGLEKHAELKQLEVVKKLKEDTGMEIASTFLGAHAIPKEYKENPDSFLSEMAGLFEEIKEKELAEFVDIFCEEGVFTIEQSKRFLQLAKEAGFSVKIHADEIVSLGGTELAIELGAASADHLIAASDGAVGMFGRSDTVAVLLPGTTFYLNKDSYAKAREIINGGGAVALATDFNPGSSPTENIQFIMNLAMLKLKMTCEEIWNAVTVNAAKAVHKDDVSGRLKIGRNADVVVWNAPNYQYVPYHYGVNHVHTVFQKGVEAAKGGAYLE</sequence>
<feature type="binding site" evidence="7">
    <location>
        <position position="327"/>
    </location>
    <ligand>
        <name>N-formimidoyl-L-glutamate</name>
        <dbReference type="ChEBI" id="CHEBI:58928"/>
    </ligand>
</feature>
<keyword evidence="5 7" id="KW-0862">Zinc</keyword>
<organism evidence="9 10">
    <name type="scientific">Sutcliffiella tianshenii</name>
    <dbReference type="NCBI Taxonomy" id="1463404"/>
    <lineage>
        <taxon>Bacteria</taxon>
        <taxon>Bacillati</taxon>
        <taxon>Bacillota</taxon>
        <taxon>Bacilli</taxon>
        <taxon>Bacillales</taxon>
        <taxon>Bacillaceae</taxon>
        <taxon>Sutcliffiella</taxon>
    </lineage>
</organism>
<dbReference type="EC" id="3.5.2.7" evidence="1 7"/>
<comment type="cofactor">
    <cofactor evidence="7">
        <name>Zn(2+)</name>
        <dbReference type="ChEBI" id="CHEBI:29105"/>
    </cofactor>
    <cofactor evidence="7">
        <name>Fe(3+)</name>
        <dbReference type="ChEBI" id="CHEBI:29034"/>
    </cofactor>
    <text evidence="7">Binds 1 zinc or iron ion per subunit.</text>
</comment>
<keyword evidence="10" id="KW-1185">Reference proteome</keyword>
<feature type="binding site" evidence="7">
    <location>
        <position position="248"/>
    </location>
    <ligand>
        <name>Fe(3+)</name>
        <dbReference type="ChEBI" id="CHEBI:29034"/>
    </ligand>
</feature>
<feature type="binding site" evidence="7">
    <location>
        <position position="151"/>
    </location>
    <ligand>
        <name>4-imidazolone-5-propanoate</name>
        <dbReference type="ChEBI" id="CHEBI:77893"/>
    </ligand>
</feature>
<keyword evidence="7" id="KW-0963">Cytoplasm</keyword>
<dbReference type="InterPro" id="IPR005920">
    <property type="entry name" value="HutI"/>
</dbReference>
<evidence type="ECO:0000259" key="8">
    <source>
        <dbReference type="Pfam" id="PF01979"/>
    </source>
</evidence>
<dbReference type="PANTHER" id="PTHR42752">
    <property type="entry name" value="IMIDAZOLONEPROPIONASE"/>
    <property type="match status" value="1"/>
</dbReference>
<keyword evidence="3 7" id="KW-0378">Hydrolase</keyword>
<feature type="binding site" evidence="7">
    <location>
        <position position="79"/>
    </location>
    <ligand>
        <name>Fe(3+)</name>
        <dbReference type="ChEBI" id="CHEBI:29034"/>
    </ligand>
</feature>
<feature type="binding site" evidence="7">
    <location>
        <position position="328"/>
    </location>
    <ligand>
        <name>4-imidazolone-5-propanoate</name>
        <dbReference type="ChEBI" id="CHEBI:77893"/>
    </ligand>
</feature>
<feature type="binding site" evidence="7">
    <location>
        <position position="81"/>
    </location>
    <ligand>
        <name>Zn(2+)</name>
        <dbReference type="ChEBI" id="CHEBI:29105"/>
    </ligand>
</feature>
<comment type="caution">
    <text evidence="9">The sequence shown here is derived from an EMBL/GenBank/DDBJ whole genome shotgun (WGS) entry which is preliminary data.</text>
</comment>
<dbReference type="HAMAP" id="MF_00372">
    <property type="entry name" value="HutI"/>
    <property type="match status" value="1"/>
</dbReference>
<name>A0ABS2P3T4_9BACI</name>
<keyword evidence="6 7" id="KW-0408">Iron</keyword>
<feature type="binding site" evidence="7">
    <location>
        <position position="251"/>
    </location>
    <ligand>
        <name>4-imidazolone-5-propanoate</name>
        <dbReference type="ChEBI" id="CHEBI:77893"/>
    </ligand>
</feature>
<evidence type="ECO:0000256" key="7">
    <source>
        <dbReference type="HAMAP-Rule" id="MF_00372"/>
    </source>
</evidence>
<dbReference type="SUPFAM" id="SSF51556">
    <property type="entry name" value="Metallo-dependent hydrolases"/>
    <property type="match status" value="1"/>
</dbReference>
<feature type="binding site" evidence="7">
    <location>
        <position position="79"/>
    </location>
    <ligand>
        <name>Zn(2+)</name>
        <dbReference type="ChEBI" id="CHEBI:29105"/>
    </ligand>
</feature>
<evidence type="ECO:0000256" key="1">
    <source>
        <dbReference type="ARBA" id="ARBA00012864"/>
    </source>
</evidence>
<dbReference type="SUPFAM" id="SSF51338">
    <property type="entry name" value="Composite domain of metallo-dependent hydrolases"/>
    <property type="match status" value="1"/>
</dbReference>
<feature type="binding site" evidence="7">
    <location>
        <position position="151"/>
    </location>
    <ligand>
        <name>N-formimidoyl-L-glutamate</name>
        <dbReference type="ChEBI" id="CHEBI:58928"/>
    </ligand>
</feature>
<feature type="binding site" evidence="7">
    <location>
        <position position="184"/>
    </location>
    <ligand>
        <name>4-imidazolone-5-propanoate</name>
        <dbReference type="ChEBI" id="CHEBI:77893"/>
    </ligand>
</feature>
<protein>
    <recommendedName>
        <fullName evidence="1 7">Imidazolonepropionase</fullName>
        <ecNumber evidence="1 7">3.5.2.7</ecNumber>
    </recommendedName>
    <alternativeName>
        <fullName evidence="7">Imidazolone-5-propionate hydrolase</fullName>
    </alternativeName>
</protein>
<dbReference type="InterPro" id="IPR011059">
    <property type="entry name" value="Metal-dep_hydrolase_composite"/>
</dbReference>
<dbReference type="InterPro" id="IPR006680">
    <property type="entry name" value="Amidohydro-rel"/>
</dbReference>
<feature type="binding site" evidence="7">
    <location>
        <position position="323"/>
    </location>
    <ligand>
        <name>Zn(2+)</name>
        <dbReference type="ChEBI" id="CHEBI:29105"/>
    </ligand>
</feature>
<dbReference type="Proteomes" id="UP000737402">
    <property type="component" value="Unassembled WGS sequence"/>
</dbReference>
<feature type="binding site" evidence="7">
    <location>
        <position position="88"/>
    </location>
    <ligand>
        <name>4-imidazolone-5-propanoate</name>
        <dbReference type="ChEBI" id="CHEBI:77893"/>
    </ligand>
</feature>
<evidence type="ECO:0000313" key="9">
    <source>
        <dbReference type="EMBL" id="MBM7621516.1"/>
    </source>
</evidence>
<evidence type="ECO:0000256" key="5">
    <source>
        <dbReference type="ARBA" id="ARBA00022833"/>
    </source>
</evidence>
<feature type="binding site" evidence="7">
    <location>
        <position position="325"/>
    </location>
    <ligand>
        <name>N-formimidoyl-L-glutamate</name>
        <dbReference type="ChEBI" id="CHEBI:58928"/>
    </ligand>
</feature>
<comment type="function">
    <text evidence="7">Catalyzes the hydrolytic cleavage of the carbon-nitrogen bond in imidazolone-5-propanoate to yield N-formimidoyl-L-glutamate. It is the third step in the universal histidine degradation pathway.</text>
</comment>
<comment type="subcellular location">
    <subcellularLocation>
        <location evidence="7">Cytoplasm</location>
    </subcellularLocation>
</comment>
<feature type="binding site" evidence="7">
    <location>
        <position position="81"/>
    </location>
    <ligand>
        <name>Fe(3+)</name>
        <dbReference type="ChEBI" id="CHEBI:29034"/>
    </ligand>
</feature>
<comment type="catalytic activity">
    <reaction evidence="7">
        <text>4-imidazolone-5-propanoate + H2O = N-formimidoyl-L-glutamate</text>
        <dbReference type="Rhea" id="RHEA:23660"/>
        <dbReference type="ChEBI" id="CHEBI:15377"/>
        <dbReference type="ChEBI" id="CHEBI:58928"/>
        <dbReference type="ChEBI" id="CHEBI:77893"/>
        <dbReference type="EC" id="3.5.2.7"/>
    </reaction>
</comment>
<dbReference type="Pfam" id="PF01979">
    <property type="entry name" value="Amidohydro_1"/>
    <property type="match status" value="1"/>
</dbReference>
<dbReference type="EMBL" id="JAFBED010000008">
    <property type="protein sequence ID" value="MBM7621516.1"/>
    <property type="molecule type" value="Genomic_DNA"/>
</dbReference>
<feature type="domain" description="Amidohydrolase-related" evidence="8">
    <location>
        <begin position="70"/>
        <end position="389"/>
    </location>
</feature>
<proteinExistence type="inferred from homology"/>
<evidence type="ECO:0000256" key="6">
    <source>
        <dbReference type="ARBA" id="ARBA00023004"/>
    </source>
</evidence>
<dbReference type="PANTHER" id="PTHR42752:SF1">
    <property type="entry name" value="IMIDAZOLONEPROPIONASE-RELATED"/>
    <property type="match status" value="1"/>
</dbReference>
<evidence type="ECO:0000256" key="3">
    <source>
        <dbReference type="ARBA" id="ARBA00022801"/>
    </source>
</evidence>
<dbReference type="NCBIfam" id="TIGR01224">
    <property type="entry name" value="hutI"/>
    <property type="match status" value="1"/>
</dbReference>
<reference evidence="9 10" key="1">
    <citation type="submission" date="2021-01" db="EMBL/GenBank/DDBJ databases">
        <title>Genomic Encyclopedia of Type Strains, Phase IV (KMG-IV): sequencing the most valuable type-strain genomes for metagenomic binning, comparative biology and taxonomic classification.</title>
        <authorList>
            <person name="Goeker M."/>
        </authorList>
    </citation>
    <scope>NUCLEOTIDE SEQUENCE [LARGE SCALE GENOMIC DNA]</scope>
    <source>
        <strain evidence="9 10">DSM 25879</strain>
    </source>
</reference>
<feature type="binding site" evidence="7">
    <location>
        <position position="323"/>
    </location>
    <ligand>
        <name>Fe(3+)</name>
        <dbReference type="ChEBI" id="CHEBI:29034"/>
    </ligand>
</feature>
<evidence type="ECO:0000313" key="10">
    <source>
        <dbReference type="Proteomes" id="UP000737402"/>
    </source>
</evidence>
<dbReference type="CDD" id="cd01296">
    <property type="entry name" value="Imidazolone-5PH"/>
    <property type="match status" value="1"/>
</dbReference>
<keyword evidence="4 7" id="KW-0369">Histidine metabolism</keyword>
<dbReference type="Gene3D" id="3.20.20.140">
    <property type="entry name" value="Metal-dependent hydrolases"/>
    <property type="match status" value="1"/>
</dbReference>
<dbReference type="GO" id="GO:0050480">
    <property type="term" value="F:imidazolonepropionase activity"/>
    <property type="evidence" value="ECO:0007669"/>
    <property type="project" value="UniProtKB-EC"/>
</dbReference>
<evidence type="ECO:0000256" key="2">
    <source>
        <dbReference type="ARBA" id="ARBA00022723"/>
    </source>
</evidence>
<feature type="binding site" evidence="7">
    <location>
        <position position="248"/>
    </location>
    <ligand>
        <name>Zn(2+)</name>
        <dbReference type="ChEBI" id="CHEBI:29105"/>
    </ligand>
</feature>
<dbReference type="RefSeq" id="WP_204418303.1">
    <property type="nucleotide sequence ID" value="NZ_JAFBED010000008.1"/>
</dbReference>
<comment type="similarity">
    <text evidence="7">Belongs to the metallo-dependent hydrolases superfamily. HutI family.</text>
</comment>
<dbReference type="Gene3D" id="2.30.40.10">
    <property type="entry name" value="Urease, subunit C, domain 1"/>
    <property type="match status" value="1"/>
</dbReference>
<keyword evidence="2 7" id="KW-0479">Metal-binding</keyword>
<accession>A0ABS2P3T4</accession>
<comment type="pathway">
    <text evidence="7">Amino-acid degradation; L-histidine degradation into L-glutamate; N-formimidoyl-L-glutamate from L-histidine: step 3/3.</text>
</comment>
<gene>
    <name evidence="7" type="primary">hutI</name>
    <name evidence="9" type="ORF">JOC95_003405</name>
</gene>